<accession>D2BIW4</accession>
<reference evidence="1 2" key="1">
    <citation type="journal article" date="2009" name="PLoS Genet.">
        <title>Localized plasticity in the streamlined genomes of vinyl chloride respiring Dehalococcoides.</title>
        <authorList>
            <person name="McMurdie P.J."/>
            <person name="Behrens S.F."/>
            <person name="Muller J.A."/>
            <person name="Goke J."/>
            <person name="Ritalahti K.M."/>
            <person name="Wagner R."/>
            <person name="Goltsman E."/>
            <person name="Lapidus A."/>
            <person name="Holmes S."/>
            <person name="Loffler F.E."/>
            <person name="Spormann A.M."/>
        </authorList>
    </citation>
    <scope>NUCLEOTIDE SEQUENCE [LARGE SCALE GENOMIC DNA]</scope>
    <source>
        <strain evidence="1 2">VS</strain>
    </source>
</reference>
<evidence type="ECO:0000313" key="1">
    <source>
        <dbReference type="EMBL" id="ACZ62264.1"/>
    </source>
</evidence>
<proteinExistence type="predicted"/>
<dbReference type="EMBL" id="CP001827">
    <property type="protein sequence ID" value="ACZ62264.1"/>
    <property type="molecule type" value="Genomic_DNA"/>
</dbReference>
<evidence type="ECO:0000313" key="2">
    <source>
        <dbReference type="Proteomes" id="UP000002506"/>
    </source>
</evidence>
<dbReference type="Proteomes" id="UP000002506">
    <property type="component" value="Chromosome"/>
</dbReference>
<dbReference type="eggNOG" id="ENOG5030S7K">
    <property type="taxonomic scope" value="Bacteria"/>
</dbReference>
<name>D2BIW4_DEHMV</name>
<dbReference type="HOGENOM" id="CLU_208382_0_0_0"/>
<sequence>MLLQFVNNYGVNIMAVKTEKIENTKTAQELPDLKTFITGVNKKDKVSGLKIHFAFCNRKRHG</sequence>
<gene>
    <name evidence="1" type="ordered locus">DhcVS_1150</name>
</gene>
<dbReference type="KEGG" id="dev:DhcVS_1150"/>
<organism evidence="1 2">
    <name type="scientific">Dehalococcoides mccartyi (strain VS)</name>
    <dbReference type="NCBI Taxonomy" id="311424"/>
    <lineage>
        <taxon>Bacteria</taxon>
        <taxon>Bacillati</taxon>
        <taxon>Chloroflexota</taxon>
        <taxon>Dehalococcoidia</taxon>
        <taxon>Dehalococcoidales</taxon>
        <taxon>Dehalococcoidaceae</taxon>
        <taxon>Dehalococcoides</taxon>
    </lineage>
</organism>
<dbReference type="AlphaFoldDB" id="D2BIW4"/>
<protein>
    <submittedName>
        <fullName evidence="1">Uncharacterized protein</fullName>
    </submittedName>
</protein>